<gene>
    <name evidence="1" type="ORF">B296_00041435</name>
</gene>
<name>A0A426YPB9_ENSVE</name>
<protein>
    <submittedName>
        <fullName evidence="1">Uncharacterized protein</fullName>
    </submittedName>
</protein>
<evidence type="ECO:0000313" key="2">
    <source>
        <dbReference type="Proteomes" id="UP000287651"/>
    </source>
</evidence>
<comment type="caution">
    <text evidence="1">The sequence shown here is derived from an EMBL/GenBank/DDBJ whole genome shotgun (WGS) entry which is preliminary data.</text>
</comment>
<dbReference type="Proteomes" id="UP000287651">
    <property type="component" value="Unassembled WGS sequence"/>
</dbReference>
<accession>A0A426YPB9</accession>
<dbReference type="EMBL" id="AMZH03011070">
    <property type="protein sequence ID" value="RRT53575.1"/>
    <property type="molecule type" value="Genomic_DNA"/>
</dbReference>
<proteinExistence type="predicted"/>
<dbReference type="AlphaFoldDB" id="A0A426YPB9"/>
<reference evidence="1 2" key="1">
    <citation type="journal article" date="2014" name="Agronomy (Basel)">
        <title>A Draft Genome Sequence for Ensete ventricosum, the Drought-Tolerant Tree Against Hunger.</title>
        <authorList>
            <person name="Harrison J."/>
            <person name="Moore K.A."/>
            <person name="Paszkiewicz K."/>
            <person name="Jones T."/>
            <person name="Grant M."/>
            <person name="Ambacheew D."/>
            <person name="Muzemil S."/>
            <person name="Studholme D.J."/>
        </authorList>
    </citation>
    <scope>NUCLEOTIDE SEQUENCE [LARGE SCALE GENOMIC DNA]</scope>
</reference>
<evidence type="ECO:0000313" key="1">
    <source>
        <dbReference type="EMBL" id="RRT53575.1"/>
    </source>
</evidence>
<organism evidence="1 2">
    <name type="scientific">Ensete ventricosum</name>
    <name type="common">Abyssinian banana</name>
    <name type="synonym">Musa ensete</name>
    <dbReference type="NCBI Taxonomy" id="4639"/>
    <lineage>
        <taxon>Eukaryota</taxon>
        <taxon>Viridiplantae</taxon>
        <taxon>Streptophyta</taxon>
        <taxon>Embryophyta</taxon>
        <taxon>Tracheophyta</taxon>
        <taxon>Spermatophyta</taxon>
        <taxon>Magnoliopsida</taxon>
        <taxon>Liliopsida</taxon>
        <taxon>Zingiberales</taxon>
        <taxon>Musaceae</taxon>
        <taxon>Ensete</taxon>
    </lineage>
</organism>
<sequence>MMVLLADEHVEGLQVCKDDRPLYRVVDLLSLSSTAASPLPSTANPPYLAALLLAALLPASIGGACLSEGSTFLRRLILLSHTCE</sequence>